<dbReference type="SUPFAM" id="SSF47473">
    <property type="entry name" value="EF-hand"/>
    <property type="match status" value="1"/>
</dbReference>
<dbReference type="GO" id="GO:0046854">
    <property type="term" value="P:phosphatidylinositol phosphate biosynthetic process"/>
    <property type="evidence" value="ECO:0007669"/>
    <property type="project" value="TreeGrafter"/>
</dbReference>
<dbReference type="InterPro" id="IPR002048">
    <property type="entry name" value="EF_hand_dom"/>
</dbReference>
<accession>A0A813IFS0</accession>
<reference evidence="7" key="1">
    <citation type="submission" date="2021-02" db="EMBL/GenBank/DDBJ databases">
        <authorList>
            <person name="Dougan E. K."/>
            <person name="Rhodes N."/>
            <person name="Thang M."/>
            <person name="Chan C."/>
        </authorList>
    </citation>
    <scope>NUCLEOTIDE SEQUENCE</scope>
</reference>
<evidence type="ECO:0000259" key="6">
    <source>
        <dbReference type="PROSITE" id="PS51455"/>
    </source>
</evidence>
<dbReference type="InterPro" id="IPR011992">
    <property type="entry name" value="EF-hand-dom_pair"/>
</dbReference>
<dbReference type="GO" id="GO:0035556">
    <property type="term" value="P:intracellular signal transduction"/>
    <property type="evidence" value="ECO:0007669"/>
    <property type="project" value="InterPro"/>
</dbReference>
<organism evidence="7 8">
    <name type="scientific">Polarella glacialis</name>
    <name type="common">Dinoflagellate</name>
    <dbReference type="NCBI Taxonomy" id="89957"/>
    <lineage>
        <taxon>Eukaryota</taxon>
        <taxon>Sar</taxon>
        <taxon>Alveolata</taxon>
        <taxon>Dinophyceae</taxon>
        <taxon>Suessiales</taxon>
        <taxon>Suessiaceae</taxon>
        <taxon>Polarella</taxon>
    </lineage>
</organism>
<dbReference type="InterPro" id="IPR017946">
    <property type="entry name" value="PLC-like_Pdiesterase_TIM-brl"/>
</dbReference>
<dbReference type="Gene3D" id="3.30.800.10">
    <property type="entry name" value="Phosphatidylinositol Phosphate Kinase II Beta"/>
    <property type="match status" value="1"/>
</dbReference>
<dbReference type="SMART" id="SM00148">
    <property type="entry name" value="PLCXc"/>
    <property type="match status" value="1"/>
</dbReference>
<feature type="compositionally biased region" description="Polar residues" evidence="4">
    <location>
        <begin position="141"/>
        <end position="151"/>
    </location>
</feature>
<evidence type="ECO:0000313" key="7">
    <source>
        <dbReference type="EMBL" id="CAE8648861.1"/>
    </source>
</evidence>
<feature type="compositionally biased region" description="Low complexity" evidence="4">
    <location>
        <begin position="1222"/>
        <end position="1233"/>
    </location>
</feature>
<dbReference type="PANTHER" id="PTHR23086:SF8">
    <property type="entry name" value="PHOSPHATIDYLINOSITOL 5-PHOSPHATE 4-KINASE, ISOFORM A"/>
    <property type="match status" value="1"/>
</dbReference>
<feature type="region of interest" description="Disordered" evidence="4">
    <location>
        <begin position="1217"/>
        <end position="1268"/>
    </location>
</feature>
<evidence type="ECO:0000259" key="5">
    <source>
        <dbReference type="PROSITE" id="PS50222"/>
    </source>
</evidence>
<dbReference type="Pfam" id="PF00388">
    <property type="entry name" value="PI-PLC-X"/>
    <property type="match status" value="1"/>
</dbReference>
<dbReference type="GO" id="GO:0005509">
    <property type="term" value="F:calcium ion binding"/>
    <property type="evidence" value="ECO:0007669"/>
    <property type="project" value="InterPro"/>
</dbReference>
<dbReference type="Pfam" id="PF01504">
    <property type="entry name" value="PIP5K"/>
    <property type="match status" value="1"/>
</dbReference>
<dbReference type="GO" id="GO:0005524">
    <property type="term" value="F:ATP binding"/>
    <property type="evidence" value="ECO:0007669"/>
    <property type="project" value="UniProtKB-UniRule"/>
</dbReference>
<feature type="non-terminal residue" evidence="7">
    <location>
        <position position="1"/>
    </location>
</feature>
<dbReference type="PROSITE" id="PS50222">
    <property type="entry name" value="EF_HAND_2"/>
    <property type="match status" value="1"/>
</dbReference>
<comment type="caution">
    <text evidence="7">The sequence shown here is derived from an EMBL/GenBank/DDBJ whole genome shotgun (WGS) entry which is preliminary data.</text>
</comment>
<dbReference type="PROSITE" id="PS00018">
    <property type="entry name" value="EF_HAND_1"/>
    <property type="match status" value="1"/>
</dbReference>
<sequence>DISHVGVSRILSLGVRANVVTILATGAAVVLAKIFLFSDGWRDGSGFRRRRLRKAALAAKRQSGRRGLFGLWRRLPEDEKDADDDEETPNSIQSGMRAFLTDSLKPDPSPDRELEEPPGEVQTGRSPSKSKMRSLVRKNMSKITRSHSSTASDERQGEAHVARRENMDLAFRIKECIQTGFAAIRPVAEQSAAPPLQRRMSLFGLLKKLKEKPDVKPRFQRVGTGLLSRPKPTDFEFKLHTKHGIDAEFTAFDAEKFKKLRAGWEVPDSFFESLCDSPLLGGVTEKSGKSGSLFWFSEDRRYMLKSINAGEVRKLAHILDSYTRHFEKSKDSLLCRFFGMFQLKMGKDNILFIVMNNAFFGNLKPDRCYDLKGTTEDRWVHPSDGAVLKDLNFADKIIGLEDASVARRLAATIKADAAYLEAQNIMDYSVLLGVHYLRPGETLQKESEDNSSSSAMALLQGFEPEKACTLVRNSKARPVVYYIGVIDLLQDYNLTKIAAHVIKSCSIGWFHEIDTEPPTRYAYRFSSYFQEKVCTFSQPTDNQASFIAEVLSASKSASSLPPTFQSSHEELMAQALDFTIRQGGRLVLTDESRGFFRAGSMEVEAFLDPQRLTFTFKRVTRKDDEKVSISCYNMGNIYPSLVKDRQMARSCKDCGQGAVKVEAPSLASRRFTIEAGHTSLRLSAPSRRQMKLWVTALEGILNLIRHKESSSLMADAKGGDGYGSVHLDKAFQSQWEEIFVERSFRFMDEDSSGELDINEVRQGWIEINLDPRGEKDLKRIFKQVAGPQGTVDQNGLRRMLTVLDESYVHTVRRFFFEACEAFAGGRNLDAQGISTADVMHAYLTEKQEEEVGIQSLEALLLALPHPYVEGKPPRLTEQGFARLMCSAENSLMDPAMLLESSNQDMTRPMTEYWINSSHNTYLEGNQLSSSSSVLQYVVALQKGCRCVEIDAWDGPDGEPVVRHGYTATTTIHFEDVINAVAAEVLSSASPPVVSQRLSDLLQEFPSAAAGGVQWQTLVRKYEQRHSARLDLESLGHDSPLAAATALLWDVLRIVDAEDTDNPVVAVEDSIAMTPRPLSSASWPSLYAVLCQVVQEHGMEEIEASETRVILVSQLKPLLQSHWHSSFDEGGLSYLTEEGSPIKLKKMKHLLQALLRWREQRVSWQSGSNSRRGALDEALRPRLELAPSTKHNDLVLRCVQPEAAEAIYQGLPVSPSPLALLGSSEKSSSRPQRSGPGKASCPPRTPAPRKAAWSDADDSDISSNVSSGGSAELEQELAALRFENAKLRSQNSFLEQTQAPALPFGTPEPKACQPFIHLVDDVFDNPFEPPPEARSQYWMHMPSPMASTSASSDFGCLSSGGVGTPLSGFSGGSCAHSGTHTPAGYGPPSFGQPSFGHCQGQVCTLVPVGWFAIGERSEIPSGMVQQARAIFERHAVVPSWFQQQ</sequence>
<dbReference type="PROSITE" id="PS51455">
    <property type="entry name" value="PIPK"/>
    <property type="match status" value="1"/>
</dbReference>
<evidence type="ECO:0008006" key="9">
    <source>
        <dbReference type="Google" id="ProtNLM"/>
    </source>
</evidence>
<dbReference type="CDD" id="cd00139">
    <property type="entry name" value="PIPKc"/>
    <property type="match status" value="1"/>
</dbReference>
<dbReference type="InterPro" id="IPR000909">
    <property type="entry name" value="PLipase_C_PInositol-sp_X_dom"/>
</dbReference>
<dbReference type="InterPro" id="IPR027483">
    <property type="entry name" value="PInositol-4-P-4/5-kinase_C_sf"/>
</dbReference>
<keyword evidence="1" id="KW-0106">Calcium</keyword>
<dbReference type="PRINTS" id="PR00390">
    <property type="entry name" value="PHPHLIPASEC"/>
</dbReference>
<dbReference type="SUPFAM" id="SSF56104">
    <property type="entry name" value="SAICAR synthase-like"/>
    <property type="match status" value="1"/>
</dbReference>
<dbReference type="PANTHER" id="PTHR23086">
    <property type="entry name" value="PHOSPHATIDYLINOSITOL-4-PHOSPHATE 5-KINASE"/>
    <property type="match status" value="1"/>
</dbReference>
<dbReference type="SUPFAM" id="SSF51695">
    <property type="entry name" value="PLC-like phosphodiesterases"/>
    <property type="match status" value="1"/>
</dbReference>
<keyword evidence="2" id="KW-0808">Transferase</keyword>
<feature type="domain" description="PIPK" evidence="6">
    <location>
        <begin position="188"/>
        <end position="533"/>
    </location>
</feature>
<dbReference type="SMART" id="SM00330">
    <property type="entry name" value="PIPKc"/>
    <property type="match status" value="1"/>
</dbReference>
<name>A0A813IFS0_POLGL</name>
<dbReference type="Proteomes" id="UP000626109">
    <property type="component" value="Unassembled WGS sequence"/>
</dbReference>
<feature type="compositionally biased region" description="Basic residues" evidence="4">
    <location>
        <begin position="128"/>
        <end position="140"/>
    </location>
</feature>
<keyword evidence="2" id="KW-0418">Kinase</keyword>
<dbReference type="InterPro" id="IPR023610">
    <property type="entry name" value="PInositol-4/5-P-5/4-kinase"/>
</dbReference>
<evidence type="ECO:0000313" key="8">
    <source>
        <dbReference type="Proteomes" id="UP000626109"/>
    </source>
</evidence>
<evidence type="ECO:0000256" key="4">
    <source>
        <dbReference type="SAM" id="MobiDB-lite"/>
    </source>
</evidence>
<evidence type="ECO:0000256" key="2">
    <source>
        <dbReference type="PROSITE-ProRule" id="PRU00781"/>
    </source>
</evidence>
<dbReference type="PROSITE" id="PS50007">
    <property type="entry name" value="PIPLC_X_DOMAIN"/>
    <property type="match status" value="1"/>
</dbReference>
<protein>
    <recommendedName>
        <fullName evidence="9">Phosphoinositide phospholipase C</fullName>
    </recommendedName>
</protein>
<evidence type="ECO:0000256" key="3">
    <source>
        <dbReference type="SAM" id="Coils"/>
    </source>
</evidence>
<dbReference type="Gene3D" id="3.20.20.190">
    <property type="entry name" value="Phosphatidylinositol (PI) phosphodiesterase"/>
    <property type="match status" value="1"/>
</dbReference>
<feature type="compositionally biased region" description="Acidic residues" evidence="4">
    <location>
        <begin position="79"/>
        <end position="88"/>
    </location>
</feature>
<keyword evidence="2" id="KW-0067">ATP-binding</keyword>
<feature type="domain" description="EF-hand" evidence="5">
    <location>
        <begin position="735"/>
        <end position="770"/>
    </location>
</feature>
<feature type="coiled-coil region" evidence="3">
    <location>
        <begin position="1269"/>
        <end position="1296"/>
    </location>
</feature>
<dbReference type="GO" id="GO:0016308">
    <property type="term" value="F:1-phosphatidylinositol-4-phosphate 5-kinase activity"/>
    <property type="evidence" value="ECO:0007669"/>
    <property type="project" value="TreeGrafter"/>
</dbReference>
<dbReference type="InterPro" id="IPR018247">
    <property type="entry name" value="EF_Hand_1_Ca_BS"/>
</dbReference>
<feature type="region of interest" description="Disordered" evidence="4">
    <location>
        <begin position="79"/>
        <end position="159"/>
    </location>
</feature>
<dbReference type="InterPro" id="IPR001192">
    <property type="entry name" value="PI-PLC_fam"/>
</dbReference>
<keyword evidence="3" id="KW-0175">Coiled coil</keyword>
<proteinExistence type="predicted"/>
<dbReference type="EMBL" id="CAJNNW010007038">
    <property type="protein sequence ID" value="CAE8648861.1"/>
    <property type="molecule type" value="Genomic_DNA"/>
</dbReference>
<keyword evidence="2" id="KW-0547">Nucleotide-binding</keyword>
<dbReference type="GO" id="GO:0008081">
    <property type="term" value="F:phosphoric diester hydrolase activity"/>
    <property type="evidence" value="ECO:0007669"/>
    <property type="project" value="InterPro"/>
</dbReference>
<evidence type="ECO:0000256" key="1">
    <source>
        <dbReference type="ARBA" id="ARBA00022837"/>
    </source>
</evidence>
<dbReference type="InterPro" id="IPR027484">
    <property type="entry name" value="PInositol-4-P-5-kinase_N"/>
</dbReference>
<gene>
    <name evidence="7" type="ORF">PGLA2088_LOCUS6938</name>
</gene>
<dbReference type="InterPro" id="IPR002498">
    <property type="entry name" value="PInositol-4-P-4/5-kinase_core"/>
</dbReference>
<dbReference type="GO" id="GO:0005886">
    <property type="term" value="C:plasma membrane"/>
    <property type="evidence" value="ECO:0007669"/>
    <property type="project" value="TreeGrafter"/>
</dbReference>
<dbReference type="Gene3D" id="3.30.810.10">
    <property type="entry name" value="2-Layer Sandwich"/>
    <property type="match status" value="1"/>
</dbReference>